<evidence type="ECO:0000313" key="2">
    <source>
        <dbReference type="Proteomes" id="UP001059912"/>
    </source>
</evidence>
<reference evidence="1" key="1">
    <citation type="submission" date="2020-03" db="EMBL/GenBank/DDBJ databases">
        <title>Five strains of Vibrio campbellii isolated from Mariana Trench.</title>
        <authorList>
            <person name="Liang J."/>
            <person name="Zhang X.-H."/>
        </authorList>
    </citation>
    <scope>NUCLEOTIDE SEQUENCE</scope>
    <source>
        <strain evidence="1">LJC013</strain>
    </source>
</reference>
<organism evidence="1 2">
    <name type="scientific">Vibrio campbellii</name>
    <dbReference type="NCBI Taxonomy" id="680"/>
    <lineage>
        <taxon>Bacteria</taxon>
        <taxon>Pseudomonadati</taxon>
        <taxon>Pseudomonadota</taxon>
        <taxon>Gammaproteobacteria</taxon>
        <taxon>Vibrionales</taxon>
        <taxon>Vibrionaceae</taxon>
        <taxon>Vibrio</taxon>
    </lineage>
</organism>
<gene>
    <name evidence="1" type="ORF">HB762_10225</name>
</gene>
<dbReference type="RefSeq" id="WP_255898237.1">
    <property type="nucleotide sequence ID" value="NZ_CP050470.1"/>
</dbReference>
<sequence length="330" mass="37181">MQDINFPSGLDITLPAGSDRNKVEFLTDFINSLIYYLPDNPDNPDNNHQPAPPSDKSLCPVIGEYEIGDGRFSGQANHAMRQNFYINFEDKNGNDVSEIVRLFLSDGRTERQIYLHIIDEDENYYEIKCRGVFFFGGKYNFDIKGVGDALRLPESGRIKVGVSLGGRLLRQSEGVYGLGIDDRGRQEDVSLNHRQIQGPFFIGNFKYVSEPDTRGLWYGQFAADTQLTAESVLALCPVDSNTNMVFGSLYAMEGERFSLVMNTRSGRTYKARDVEFIGHNRSARKLEFKLSDYSGKTPSGDFIEDTFPLNDGDEYYFNLIPKGVLSNNLG</sequence>
<dbReference type="Proteomes" id="UP001059912">
    <property type="component" value="Chromosome 1"/>
</dbReference>
<accession>A0ABY5IDI8</accession>
<evidence type="ECO:0000313" key="1">
    <source>
        <dbReference type="EMBL" id="UTZ31742.1"/>
    </source>
</evidence>
<protein>
    <submittedName>
        <fullName evidence="1">Uncharacterized protein</fullName>
    </submittedName>
</protein>
<proteinExistence type="predicted"/>
<name>A0ABY5IDI8_9VIBR</name>
<keyword evidence="2" id="KW-1185">Reference proteome</keyword>
<dbReference type="EMBL" id="CP050470">
    <property type="protein sequence ID" value="UTZ31742.1"/>
    <property type="molecule type" value="Genomic_DNA"/>
</dbReference>